<proteinExistence type="predicted"/>
<organism evidence="1 2">
    <name type="scientific">Acaulospora morrowiae</name>
    <dbReference type="NCBI Taxonomy" id="94023"/>
    <lineage>
        <taxon>Eukaryota</taxon>
        <taxon>Fungi</taxon>
        <taxon>Fungi incertae sedis</taxon>
        <taxon>Mucoromycota</taxon>
        <taxon>Glomeromycotina</taxon>
        <taxon>Glomeromycetes</taxon>
        <taxon>Diversisporales</taxon>
        <taxon>Acaulosporaceae</taxon>
        <taxon>Acaulospora</taxon>
    </lineage>
</organism>
<accession>A0A9N9IX63</accession>
<comment type="caution">
    <text evidence="1">The sequence shown here is derived from an EMBL/GenBank/DDBJ whole genome shotgun (WGS) entry which is preliminary data.</text>
</comment>
<gene>
    <name evidence="1" type="ORF">AMORRO_LOCUS15570</name>
</gene>
<keyword evidence="2" id="KW-1185">Reference proteome</keyword>
<evidence type="ECO:0000313" key="2">
    <source>
        <dbReference type="Proteomes" id="UP000789342"/>
    </source>
</evidence>
<name>A0A9N9IX63_9GLOM</name>
<reference evidence="1" key="1">
    <citation type="submission" date="2021-06" db="EMBL/GenBank/DDBJ databases">
        <authorList>
            <person name="Kallberg Y."/>
            <person name="Tangrot J."/>
            <person name="Rosling A."/>
        </authorList>
    </citation>
    <scope>NUCLEOTIDE SEQUENCE</scope>
    <source>
        <strain evidence="1">CL551</strain>
    </source>
</reference>
<dbReference type="Proteomes" id="UP000789342">
    <property type="component" value="Unassembled WGS sequence"/>
</dbReference>
<sequence length="47" mass="5474">LNQAISINEIEQRQHQDIRSPATSIKKKEYCQHNSNNATPIECEQHQ</sequence>
<protein>
    <submittedName>
        <fullName evidence="1">10586_t:CDS:1</fullName>
    </submittedName>
</protein>
<dbReference type="EMBL" id="CAJVPV010037662">
    <property type="protein sequence ID" value="CAG8755394.1"/>
    <property type="molecule type" value="Genomic_DNA"/>
</dbReference>
<evidence type="ECO:0000313" key="1">
    <source>
        <dbReference type="EMBL" id="CAG8755394.1"/>
    </source>
</evidence>
<dbReference type="AlphaFoldDB" id="A0A9N9IX63"/>
<feature type="non-terminal residue" evidence="1">
    <location>
        <position position="1"/>
    </location>
</feature>